<dbReference type="Proteomes" id="UP000789759">
    <property type="component" value="Unassembled WGS sequence"/>
</dbReference>
<feature type="non-terminal residue" evidence="2">
    <location>
        <position position="1"/>
    </location>
</feature>
<gene>
    <name evidence="2" type="ORF">CPELLU_LOCUS14642</name>
</gene>
<organism evidence="2 3">
    <name type="scientific">Cetraspora pellucida</name>
    <dbReference type="NCBI Taxonomy" id="1433469"/>
    <lineage>
        <taxon>Eukaryota</taxon>
        <taxon>Fungi</taxon>
        <taxon>Fungi incertae sedis</taxon>
        <taxon>Mucoromycota</taxon>
        <taxon>Glomeromycotina</taxon>
        <taxon>Glomeromycetes</taxon>
        <taxon>Diversisporales</taxon>
        <taxon>Gigasporaceae</taxon>
        <taxon>Cetraspora</taxon>
    </lineage>
</organism>
<feature type="non-terminal residue" evidence="2">
    <location>
        <position position="419"/>
    </location>
</feature>
<accession>A0A9N9ISV1</accession>
<comment type="caution">
    <text evidence="2">The sequence shown here is derived from an EMBL/GenBank/DDBJ whole genome shotgun (WGS) entry which is preliminary data.</text>
</comment>
<evidence type="ECO:0000313" key="3">
    <source>
        <dbReference type="Proteomes" id="UP000789759"/>
    </source>
</evidence>
<proteinExistence type="predicted"/>
<keyword evidence="3" id="KW-1185">Reference proteome</keyword>
<feature type="region of interest" description="Disordered" evidence="1">
    <location>
        <begin position="283"/>
        <end position="311"/>
    </location>
</feature>
<name>A0A9N9ISV1_9GLOM</name>
<evidence type="ECO:0000313" key="2">
    <source>
        <dbReference type="EMBL" id="CAG8749967.1"/>
    </source>
</evidence>
<dbReference type="AlphaFoldDB" id="A0A9N9ISV1"/>
<dbReference type="EMBL" id="CAJVQA010017674">
    <property type="protein sequence ID" value="CAG8749967.1"/>
    <property type="molecule type" value="Genomic_DNA"/>
</dbReference>
<evidence type="ECO:0000256" key="1">
    <source>
        <dbReference type="SAM" id="MobiDB-lite"/>
    </source>
</evidence>
<dbReference type="OrthoDB" id="2482496at2759"/>
<protein>
    <submittedName>
        <fullName evidence="2">22696_t:CDS:1</fullName>
    </submittedName>
</protein>
<reference evidence="2" key="1">
    <citation type="submission" date="2021-06" db="EMBL/GenBank/DDBJ databases">
        <authorList>
            <person name="Kallberg Y."/>
            <person name="Tangrot J."/>
            <person name="Rosling A."/>
        </authorList>
    </citation>
    <scope>NUCLEOTIDE SEQUENCE</scope>
    <source>
        <strain evidence="2">FL966</strain>
    </source>
</reference>
<sequence>SSLNKPEMSLPEVTQNLAVEVSSEGTTSQVEESLKVDWNHLCLTDLRTMCVKCNIPMDGTKAELVACLEDFWTGLDDASSPPKLDKGKTVEQLSEDFGERQGPHFPDVEGQNLDFLSYMESRLEQKIEEKLGDSLPKILDRSLQQWSAKLNKPGWTGAVEASFPRKSFKKSQDQHEYNAIQDAGTLLEKVIQEGSMEKTAEVQELLRLRAFVLRVAEEEGWNVAAKIPKPTPDEGDEFKELLVEARKQAKPYEGCSTSYAKKSWRNRKNDFWALSHTAAVCPSKSEENKQNNDVNGHFGSRQGVEISGRSHSSIKELSEKAKKLARDSVSPFIRQKLINIGVSTQLFARNSSLNHPVGIECEEGKLSFLALNDPHQQSHTVLQLGTDVLLVMEGVHLIEGMCSMTNNNNEPLVNEVTRR</sequence>